<keyword evidence="2" id="KW-1003">Cell membrane</keyword>
<feature type="transmembrane region" description="Helical" evidence="8">
    <location>
        <begin position="38"/>
        <end position="57"/>
    </location>
</feature>
<feature type="compositionally biased region" description="Basic and acidic residues" evidence="7">
    <location>
        <begin position="286"/>
        <end position="301"/>
    </location>
</feature>
<feature type="transmembrane region" description="Helical" evidence="8">
    <location>
        <begin position="381"/>
        <end position="400"/>
    </location>
</feature>
<feature type="region of interest" description="Disordered" evidence="7">
    <location>
        <begin position="286"/>
        <end position="306"/>
    </location>
</feature>
<protein>
    <submittedName>
        <fullName evidence="10">Uncharacterized membrane protein YccC</fullName>
    </submittedName>
</protein>
<feature type="domain" description="Integral membrane bound transporter" evidence="9">
    <location>
        <begin position="367"/>
        <end position="493"/>
    </location>
</feature>
<feature type="transmembrane region" description="Helical" evidence="8">
    <location>
        <begin position="353"/>
        <end position="375"/>
    </location>
</feature>
<keyword evidence="11" id="KW-1185">Reference proteome</keyword>
<feature type="transmembrane region" description="Helical" evidence="8">
    <location>
        <begin position="89"/>
        <end position="106"/>
    </location>
</feature>
<reference evidence="11" key="1">
    <citation type="submission" date="2016-10" db="EMBL/GenBank/DDBJ databases">
        <authorList>
            <person name="Varghese N."/>
            <person name="Submissions S."/>
        </authorList>
    </citation>
    <scope>NUCLEOTIDE SEQUENCE [LARGE SCALE GENOMIC DNA]</scope>
    <source>
        <strain evidence="11">OK042</strain>
    </source>
</reference>
<evidence type="ECO:0000256" key="5">
    <source>
        <dbReference type="ARBA" id="ARBA00023136"/>
    </source>
</evidence>
<comment type="similarity">
    <text evidence="6">Belongs to the YccS/YhfK family.</text>
</comment>
<name>A0A1I3Z384_9BACL</name>
<gene>
    <name evidence="10" type="ORF">SAMN05518846_112148</name>
</gene>
<feature type="transmembrane region" description="Helical" evidence="8">
    <location>
        <begin position="412"/>
        <end position="437"/>
    </location>
</feature>
<keyword evidence="4 8" id="KW-1133">Transmembrane helix</keyword>
<dbReference type="STRING" id="1884381.SAMN05518846_112148"/>
<evidence type="ECO:0000256" key="2">
    <source>
        <dbReference type="ARBA" id="ARBA00022475"/>
    </source>
</evidence>
<dbReference type="PANTHER" id="PTHR30509:SF9">
    <property type="entry name" value="MULTIDRUG RESISTANCE PROTEIN MDTO"/>
    <property type="match status" value="1"/>
</dbReference>
<proteinExistence type="inferred from homology"/>
<organism evidence="10 11">
    <name type="scientific">Brevibacillus centrosporus</name>
    <dbReference type="NCBI Taxonomy" id="54910"/>
    <lineage>
        <taxon>Bacteria</taxon>
        <taxon>Bacillati</taxon>
        <taxon>Bacillota</taxon>
        <taxon>Bacilli</taxon>
        <taxon>Bacillales</taxon>
        <taxon>Paenibacillaceae</taxon>
        <taxon>Brevibacillus</taxon>
    </lineage>
</organism>
<keyword evidence="5 8" id="KW-0472">Membrane</keyword>
<evidence type="ECO:0000256" key="8">
    <source>
        <dbReference type="SAM" id="Phobius"/>
    </source>
</evidence>
<evidence type="ECO:0000259" key="9">
    <source>
        <dbReference type="Pfam" id="PF13515"/>
    </source>
</evidence>
<dbReference type="InterPro" id="IPR049453">
    <property type="entry name" value="Memb_transporter_dom"/>
</dbReference>
<dbReference type="AlphaFoldDB" id="A0A1I3Z384"/>
<feature type="transmembrane region" description="Helical" evidence="8">
    <location>
        <begin position="475"/>
        <end position="498"/>
    </location>
</feature>
<dbReference type="PANTHER" id="PTHR30509">
    <property type="entry name" value="P-HYDROXYBENZOIC ACID EFFLUX PUMP SUBUNIT-RELATED"/>
    <property type="match status" value="1"/>
</dbReference>
<feature type="transmembrane region" description="Helical" evidence="8">
    <location>
        <begin position="112"/>
        <end position="130"/>
    </location>
</feature>
<comment type="subcellular location">
    <subcellularLocation>
        <location evidence="1">Cell membrane</location>
        <topology evidence="1">Multi-pass membrane protein</topology>
    </subcellularLocation>
</comment>
<dbReference type="Pfam" id="PF13515">
    <property type="entry name" value="FUSC_2"/>
    <property type="match status" value="1"/>
</dbReference>
<feature type="transmembrane region" description="Helical" evidence="8">
    <location>
        <begin position="63"/>
        <end position="82"/>
    </location>
</feature>
<evidence type="ECO:0000256" key="3">
    <source>
        <dbReference type="ARBA" id="ARBA00022692"/>
    </source>
</evidence>
<evidence type="ECO:0000313" key="11">
    <source>
        <dbReference type="Proteomes" id="UP000198915"/>
    </source>
</evidence>
<evidence type="ECO:0000256" key="7">
    <source>
        <dbReference type="SAM" id="MobiDB-lite"/>
    </source>
</evidence>
<feature type="transmembrane region" description="Helical" evidence="8">
    <location>
        <begin position="443"/>
        <end position="463"/>
    </location>
</feature>
<evidence type="ECO:0000256" key="4">
    <source>
        <dbReference type="ARBA" id="ARBA00022989"/>
    </source>
</evidence>
<dbReference type="GO" id="GO:0005886">
    <property type="term" value="C:plasma membrane"/>
    <property type="evidence" value="ECO:0007669"/>
    <property type="project" value="UniProtKB-SubCell"/>
</dbReference>
<feature type="transmembrane region" description="Helical" evidence="8">
    <location>
        <begin position="159"/>
        <end position="181"/>
    </location>
</feature>
<keyword evidence="3 8" id="KW-0812">Transmembrane</keyword>
<dbReference type="Proteomes" id="UP000198915">
    <property type="component" value="Unassembled WGS sequence"/>
</dbReference>
<evidence type="ECO:0000256" key="1">
    <source>
        <dbReference type="ARBA" id="ARBA00004651"/>
    </source>
</evidence>
<dbReference type="RefSeq" id="WP_258957788.1">
    <property type="nucleotide sequence ID" value="NZ_FORT01000012.1"/>
</dbReference>
<accession>A0A1I3Z384</accession>
<dbReference type="EMBL" id="FORT01000012">
    <property type="protein sequence ID" value="SFK38515.1"/>
    <property type="molecule type" value="Genomic_DNA"/>
</dbReference>
<evidence type="ECO:0000313" key="10">
    <source>
        <dbReference type="EMBL" id="SFK38515.1"/>
    </source>
</evidence>
<evidence type="ECO:0000256" key="6">
    <source>
        <dbReference type="ARBA" id="ARBA00043993"/>
    </source>
</evidence>
<sequence length="654" mass="71689">MQKSMHKKRRIVPSKQWYTALLTTISQAFQLKKNPLPWGRAIGAGICSGIPVLLGLLAGNLPYGMLAGIGSFTYLYVFNIPYAQRAKKLLFVMLGLAFSVGLGTLVAPHPLAAAIIVGWIGAIATFIFGAYKVAGPAAIFFVLGFSLATGMPIDQSAAPLRAGLVLLGGALAWVMGMSGWLRNPHGPETTAMKKVYLELAKFMDSVGSAEAQEERQKLVLLLKSAEETLYAGHVSWQQSGEYQRLHSLNDQANAIFLDILAHMDQSKDRLPAHFGRSVRAIASALGEKEKRQQEEKQREEPYEQSEVTERLQASIREALAVLEAPVAALEQERIGRRPSFWVVLGGSFDKNSIVFLTSVRFGLILAVAAILAYSFELNRSYWVTLTCAAVMSGSTIIATFHRAIQRSIGTVVGILVAIIVLAAHPHGLLIAVFIMLLTALTELSIVLNYGLAAFFLTPNALLLAESMGQQQSLSFYASARLIDVLLGCAIGLVGTLLIGRRQASALLPHYIAKTIRSQQQYLLTLFSEQKNHSDLRASMERRKMQTNLSNLRIVYTTATGEIPSDKTKLEFLWPVIFSIEQIGYLLESCLKSAQCPILPDQTLSQLLLVFENMAKSAERQTSSAKKTIPPISGFPQLEREIRELQDALIMSTKA</sequence>